<reference evidence="12" key="2">
    <citation type="submission" date="2016-06" db="EMBL/GenBank/DDBJ databases">
        <title>The genome of a short-lived fish provides insights into sex chromosome evolution and the genetic control of aging.</title>
        <authorList>
            <person name="Reichwald K."/>
            <person name="Felder M."/>
            <person name="Petzold A."/>
            <person name="Koch P."/>
            <person name="Groth M."/>
            <person name="Platzer M."/>
        </authorList>
    </citation>
    <scope>NUCLEOTIDE SEQUENCE</scope>
    <source>
        <tissue evidence="12">Brain</tissue>
    </source>
</reference>
<protein>
    <submittedName>
        <fullName evidence="12">Pogo transposable element with ZNF domain a</fullName>
    </submittedName>
</protein>
<name>A0A1A7WBD8_9TELE</name>
<sequence length="1245" mass="139668">MEAEEGDHLMKCVEQKQEVPASAEKHEAVMEKSDKVFWNIFNLKEEGEELSKPPGARIIPIPDQKMTNATPPTPTKTVYDYFAVPTLGFKINGRPASLKPGGGVAQFKIRHNPGGSASGFTTVQSPVTVALRSSEGSGCISSKSFLSASATSSTKTPPKLVPKPSSEAIPVITGVVSGEAAKKVLNDHIVNFKSGLVSSEKPKPKKETKKTNSIPSKKLSAPEKLLRKGEIEPVAPPNCSVCSSPYKLIPQLRGFMCRCCSGVSLGLLNLRKQKIKEQRKKRKRLKLKEMKVPQSPTVPSTKPQPAAVKFTSPPRKIRRFSDDFLSDEFSGPSSPSDDNLLKLDQFPPQYDDIPQGKLVVLVDDFYYGQAAGTVSNSPLNKKFSGPIRCIYCSMMLHNNIKFMDHMREHVSDMSQRDENTNSSSACPHCFRRFSSPFRLRCHLEVVHSQHESTVMCKICELVFDGQPALLCHMKSTHKPGEMPYVCQVCNFRTSFYSDLWSHFREAHADTRTLLCPYCLRTLRSSTCYQQHVVRHQKKQMITCSKCRLHFLYVKERDHHREQHHNTHVTPPQLSRLKPGTKVTVRAYSAVGGSETEDEQKKTFVPCKVVEVTPPLPRDFDPLKKPFESLGSLLSGLTPHRDFDPSQHCVECLTVVPDVKTHYPSLIRCSICTFATCCSNTYANHMINNHTTWNASLFPDVFLFDPRLSETLKCKSCTFSTNRGDAMANHLMERLDHVCSMMEDKENDDVDRPAPVSEGSSKPAQDYNSNSKETGAFVPIQLNRPRPTSTQLKVRPLKSTPFSFSKPAMTITFLRPDEPSASWSLVHLSIVLSSLCHGIHVVSRRCRMAPKAIQSMITLQHRSLVQRTWSWNTDKMAEWVLSRREQQLSVTEYVLLTTAKTTLGEKTPMEECYSWTIDFMLRHDLGLLTTGNNKLESIRAESRMFVKSLHKKIQGGALPYHCLGCMDELPVFINSNLFLRQSAEAFQLFSLPDIRPRFDIVISSLSNGIFLPPLLFFTGIVSNIPDEFPDNVLLESGYKGFTDEERLKIWIEKVWCPHVTSKHKHESLLVVDIHRGHLKEEFKDRLADTNTDLAFIPQGSSRQLQPLEICVTQVLRDFLLVRWNQLVSDGGLDGLMMGQLALTLACWFSEISSTLNSQREVLRRSFSLACGTKQGNRQEEAAAMIAALTTALTQPPDTGGPQPRLEEEPAPEPVARIKVMREAVEEYAPPALGQVINGERGSFPDD</sequence>
<evidence type="ECO:0000259" key="11">
    <source>
        <dbReference type="PROSITE" id="PS50157"/>
    </source>
</evidence>
<evidence type="ECO:0000256" key="10">
    <source>
        <dbReference type="SAM" id="MobiDB-lite"/>
    </source>
</evidence>
<dbReference type="InterPro" id="IPR013087">
    <property type="entry name" value="Znf_C2H2_type"/>
</dbReference>
<keyword evidence="2" id="KW-0479">Metal-binding</keyword>
<dbReference type="PROSITE" id="PS50157">
    <property type="entry name" value="ZINC_FINGER_C2H2_2"/>
    <property type="match status" value="2"/>
</dbReference>
<evidence type="ECO:0000256" key="5">
    <source>
        <dbReference type="ARBA" id="ARBA00022833"/>
    </source>
</evidence>
<feature type="compositionally biased region" description="Polar residues" evidence="10">
    <location>
        <begin position="294"/>
        <end position="303"/>
    </location>
</feature>
<dbReference type="PANTHER" id="PTHR24388">
    <property type="entry name" value="ZINC FINGER PROTEIN"/>
    <property type="match status" value="1"/>
</dbReference>
<evidence type="ECO:0000256" key="8">
    <source>
        <dbReference type="ARBA" id="ARBA00023242"/>
    </source>
</evidence>
<keyword evidence="5" id="KW-0862">Zinc</keyword>
<dbReference type="Pfam" id="PF25414">
    <property type="entry name" value="zf-C2H2_Z280C_D"/>
    <property type="match status" value="1"/>
</dbReference>
<evidence type="ECO:0000256" key="2">
    <source>
        <dbReference type="ARBA" id="ARBA00022723"/>
    </source>
</evidence>
<dbReference type="InterPro" id="IPR057618">
    <property type="entry name" value="Znf_POGZ/Z280C-D-like"/>
</dbReference>
<dbReference type="InterPro" id="IPR050527">
    <property type="entry name" value="Snail/Krueppel_Znf"/>
</dbReference>
<evidence type="ECO:0000256" key="7">
    <source>
        <dbReference type="ARBA" id="ARBA00023125"/>
    </source>
</evidence>
<proteinExistence type="predicted"/>
<dbReference type="SUPFAM" id="SSF57667">
    <property type="entry name" value="beta-beta-alpha zinc fingers"/>
    <property type="match status" value="1"/>
</dbReference>
<evidence type="ECO:0000256" key="1">
    <source>
        <dbReference type="ARBA" id="ARBA00022499"/>
    </source>
</evidence>
<dbReference type="AlphaFoldDB" id="A0A1A7WBD8"/>
<dbReference type="InterPro" id="IPR004875">
    <property type="entry name" value="DDE_SF_endonuclease_dom"/>
</dbReference>
<evidence type="ECO:0000256" key="3">
    <source>
        <dbReference type="ARBA" id="ARBA00022737"/>
    </source>
</evidence>
<evidence type="ECO:0000256" key="6">
    <source>
        <dbReference type="ARBA" id="ARBA00022843"/>
    </source>
</evidence>
<dbReference type="GO" id="GO:0008270">
    <property type="term" value="F:zinc ion binding"/>
    <property type="evidence" value="ECO:0007669"/>
    <property type="project" value="UniProtKB-KW"/>
</dbReference>
<evidence type="ECO:0000313" key="12">
    <source>
        <dbReference type="EMBL" id="SBP03030.1"/>
    </source>
</evidence>
<dbReference type="Gene3D" id="3.30.160.60">
    <property type="entry name" value="Classic Zinc Finger"/>
    <property type="match status" value="2"/>
</dbReference>
<reference evidence="12" key="1">
    <citation type="submission" date="2016-05" db="EMBL/GenBank/DDBJ databases">
        <authorList>
            <person name="Lavstsen T."/>
            <person name="Jespersen J.S."/>
        </authorList>
    </citation>
    <scope>NUCLEOTIDE SEQUENCE</scope>
    <source>
        <tissue evidence="12">Brain</tissue>
    </source>
</reference>
<dbReference type="Pfam" id="PF25429">
    <property type="entry name" value="zf-POGZ"/>
    <property type="match status" value="1"/>
</dbReference>
<dbReference type="SMART" id="SM00355">
    <property type="entry name" value="ZnF_C2H2"/>
    <property type="match status" value="8"/>
</dbReference>
<keyword evidence="8" id="KW-0539">Nucleus</keyword>
<dbReference type="GO" id="GO:0000981">
    <property type="term" value="F:DNA-binding transcription factor activity, RNA polymerase II-specific"/>
    <property type="evidence" value="ECO:0007669"/>
    <property type="project" value="TreeGrafter"/>
</dbReference>
<dbReference type="EMBL" id="HADW01001630">
    <property type="protein sequence ID" value="SBP03030.1"/>
    <property type="molecule type" value="Transcribed_RNA"/>
</dbReference>
<evidence type="ECO:0000256" key="4">
    <source>
        <dbReference type="ARBA" id="ARBA00022771"/>
    </source>
</evidence>
<dbReference type="EMBL" id="HADX01012891">
    <property type="protein sequence ID" value="SBP35123.1"/>
    <property type="molecule type" value="Transcribed_RNA"/>
</dbReference>
<organism evidence="12">
    <name type="scientific">Iconisemion striatum</name>
    <dbReference type="NCBI Taxonomy" id="60296"/>
    <lineage>
        <taxon>Eukaryota</taxon>
        <taxon>Metazoa</taxon>
        <taxon>Chordata</taxon>
        <taxon>Craniata</taxon>
        <taxon>Vertebrata</taxon>
        <taxon>Euteleostomi</taxon>
        <taxon>Actinopterygii</taxon>
        <taxon>Neopterygii</taxon>
        <taxon>Teleostei</taxon>
        <taxon>Neoteleostei</taxon>
        <taxon>Acanthomorphata</taxon>
        <taxon>Ovalentaria</taxon>
        <taxon>Atherinomorphae</taxon>
        <taxon>Cyprinodontiformes</taxon>
        <taxon>Nothobranchiidae</taxon>
        <taxon>Iconisemion</taxon>
    </lineage>
</organism>
<evidence type="ECO:0000256" key="9">
    <source>
        <dbReference type="PROSITE-ProRule" id="PRU00042"/>
    </source>
</evidence>
<dbReference type="Pfam" id="PF03184">
    <property type="entry name" value="DDE_1"/>
    <property type="match status" value="1"/>
</dbReference>
<keyword evidence="4 9" id="KW-0863">Zinc-finger</keyword>
<feature type="region of interest" description="Disordered" evidence="10">
    <location>
        <begin position="743"/>
        <end position="770"/>
    </location>
</feature>
<keyword evidence="7" id="KW-0238">DNA-binding</keyword>
<dbReference type="PROSITE" id="PS00028">
    <property type="entry name" value="ZINC_FINGER_C2H2_1"/>
    <property type="match status" value="4"/>
</dbReference>
<feature type="domain" description="C2H2-type" evidence="11">
    <location>
        <begin position="484"/>
        <end position="512"/>
    </location>
</feature>
<dbReference type="GO" id="GO:0000978">
    <property type="term" value="F:RNA polymerase II cis-regulatory region sequence-specific DNA binding"/>
    <property type="evidence" value="ECO:0007669"/>
    <property type="project" value="TreeGrafter"/>
</dbReference>
<keyword evidence="6" id="KW-0832">Ubl conjugation</keyword>
<feature type="region of interest" description="Disordered" evidence="10">
    <location>
        <begin position="1191"/>
        <end position="1210"/>
    </location>
</feature>
<feature type="region of interest" description="Disordered" evidence="10">
    <location>
        <begin position="51"/>
        <end position="72"/>
    </location>
</feature>
<feature type="compositionally biased region" description="Polar residues" evidence="10">
    <location>
        <begin position="757"/>
        <end position="770"/>
    </location>
</feature>
<keyword evidence="1" id="KW-1017">Isopeptide bond</keyword>
<accession>A0A1A7WBD8</accession>
<feature type="region of interest" description="Disordered" evidence="10">
    <location>
        <begin position="289"/>
        <end position="311"/>
    </location>
</feature>
<keyword evidence="3" id="KW-0677">Repeat</keyword>
<feature type="region of interest" description="Disordered" evidence="10">
    <location>
        <begin position="196"/>
        <end position="222"/>
    </location>
</feature>
<feature type="domain" description="C2H2-type" evidence="11">
    <location>
        <begin position="424"/>
        <end position="452"/>
    </location>
</feature>
<gene>
    <name evidence="12" type="primary">POGZA</name>
</gene>
<dbReference type="InterPro" id="IPR059074">
    <property type="entry name" value="zf-C2H2_Z280C_D"/>
</dbReference>
<dbReference type="PANTHER" id="PTHR24388:SF45">
    <property type="entry name" value="POGO TRANSPOSABLE ELEMENT DERIVED WITH ZNF DOMAIN"/>
    <property type="match status" value="1"/>
</dbReference>
<dbReference type="InterPro" id="IPR036236">
    <property type="entry name" value="Znf_C2H2_sf"/>
</dbReference>